<sequence>MFLSFNFRDIFYLYLRISLLQCNALFFRILFNFLIYYTIYV</sequence>
<keyword evidence="1" id="KW-1133">Transmembrane helix</keyword>
<dbReference type="AlphaFoldDB" id="A0AAV1Z4L0"/>
<evidence type="ECO:0000256" key="1">
    <source>
        <dbReference type="SAM" id="Phobius"/>
    </source>
</evidence>
<dbReference type="Proteomes" id="UP001497382">
    <property type="component" value="Unassembled WGS sequence"/>
</dbReference>
<evidence type="ECO:0000313" key="2">
    <source>
        <dbReference type="EMBL" id="CAL1266340.1"/>
    </source>
</evidence>
<protein>
    <submittedName>
        <fullName evidence="2">Uncharacterized protein</fullName>
    </submittedName>
</protein>
<keyword evidence="1" id="KW-0812">Transmembrane</keyword>
<organism evidence="2 3">
    <name type="scientific">Larinioides sclopetarius</name>
    <dbReference type="NCBI Taxonomy" id="280406"/>
    <lineage>
        <taxon>Eukaryota</taxon>
        <taxon>Metazoa</taxon>
        <taxon>Ecdysozoa</taxon>
        <taxon>Arthropoda</taxon>
        <taxon>Chelicerata</taxon>
        <taxon>Arachnida</taxon>
        <taxon>Araneae</taxon>
        <taxon>Araneomorphae</taxon>
        <taxon>Entelegynae</taxon>
        <taxon>Araneoidea</taxon>
        <taxon>Araneidae</taxon>
        <taxon>Larinioides</taxon>
    </lineage>
</organism>
<feature type="transmembrane region" description="Helical" evidence="1">
    <location>
        <begin position="12"/>
        <end position="39"/>
    </location>
</feature>
<comment type="caution">
    <text evidence="2">The sequence shown here is derived from an EMBL/GenBank/DDBJ whole genome shotgun (WGS) entry which is preliminary data.</text>
</comment>
<accession>A0AAV1Z4L0</accession>
<keyword evidence="1" id="KW-0472">Membrane</keyword>
<gene>
    <name evidence="2" type="ORF">LARSCL_LOCUS3040</name>
</gene>
<name>A0AAV1Z4L0_9ARAC</name>
<keyword evidence="3" id="KW-1185">Reference proteome</keyword>
<reference evidence="2 3" key="1">
    <citation type="submission" date="2024-04" db="EMBL/GenBank/DDBJ databases">
        <authorList>
            <person name="Rising A."/>
            <person name="Reimegard J."/>
            <person name="Sonavane S."/>
            <person name="Akerstrom W."/>
            <person name="Nylinder S."/>
            <person name="Hedman E."/>
            <person name="Kallberg Y."/>
        </authorList>
    </citation>
    <scope>NUCLEOTIDE SEQUENCE [LARGE SCALE GENOMIC DNA]</scope>
</reference>
<proteinExistence type="predicted"/>
<evidence type="ECO:0000313" key="3">
    <source>
        <dbReference type="Proteomes" id="UP001497382"/>
    </source>
</evidence>
<dbReference type="EMBL" id="CAXIEN010000023">
    <property type="protein sequence ID" value="CAL1266340.1"/>
    <property type="molecule type" value="Genomic_DNA"/>
</dbReference>